<protein>
    <submittedName>
        <fullName evidence="1">Uncharacterized protein</fullName>
    </submittedName>
</protein>
<name>A0A9P1DJC8_9DINO</name>
<dbReference type="Proteomes" id="UP001152797">
    <property type="component" value="Unassembled WGS sequence"/>
</dbReference>
<organism evidence="1">
    <name type="scientific">Cladocopium goreaui</name>
    <dbReference type="NCBI Taxonomy" id="2562237"/>
    <lineage>
        <taxon>Eukaryota</taxon>
        <taxon>Sar</taxon>
        <taxon>Alveolata</taxon>
        <taxon>Dinophyceae</taxon>
        <taxon>Suessiales</taxon>
        <taxon>Symbiodiniaceae</taxon>
        <taxon>Cladocopium</taxon>
    </lineage>
</organism>
<evidence type="ECO:0000313" key="1">
    <source>
        <dbReference type="EMBL" id="CAI4011409.1"/>
    </source>
</evidence>
<reference evidence="2" key="2">
    <citation type="submission" date="2024-04" db="EMBL/GenBank/DDBJ databases">
        <authorList>
            <person name="Chen Y."/>
            <person name="Shah S."/>
            <person name="Dougan E. K."/>
            <person name="Thang M."/>
            <person name="Chan C."/>
        </authorList>
    </citation>
    <scope>NUCLEOTIDE SEQUENCE [LARGE SCALE GENOMIC DNA]</scope>
</reference>
<dbReference type="EMBL" id="CAMXCT030005102">
    <property type="protein sequence ID" value="CAL4798721.1"/>
    <property type="molecule type" value="Genomic_DNA"/>
</dbReference>
<proteinExistence type="predicted"/>
<keyword evidence="3" id="KW-1185">Reference proteome</keyword>
<comment type="caution">
    <text evidence="1">The sequence shown here is derived from an EMBL/GenBank/DDBJ whole genome shotgun (WGS) entry which is preliminary data.</text>
</comment>
<sequence length="81" mass="9001">PRVITFSSCVSSCATAGQWRWALFLEQCLEGAGLVPSIVTQEKTLQAAQVGRQVRLALLRLNEMEQEVFTLHGPRMREASV</sequence>
<dbReference type="AlphaFoldDB" id="A0A9P1DJC8"/>
<gene>
    <name evidence="1" type="ORF">C1SCF055_LOCUS36579</name>
</gene>
<evidence type="ECO:0000313" key="3">
    <source>
        <dbReference type="Proteomes" id="UP001152797"/>
    </source>
</evidence>
<accession>A0A9P1DJC8</accession>
<evidence type="ECO:0000313" key="2">
    <source>
        <dbReference type="EMBL" id="CAL1164784.1"/>
    </source>
</evidence>
<reference evidence="1" key="1">
    <citation type="submission" date="2022-10" db="EMBL/GenBank/DDBJ databases">
        <authorList>
            <person name="Chen Y."/>
            <person name="Dougan E. K."/>
            <person name="Chan C."/>
            <person name="Rhodes N."/>
            <person name="Thang M."/>
        </authorList>
    </citation>
    <scope>NUCLEOTIDE SEQUENCE</scope>
</reference>
<feature type="non-terminal residue" evidence="1">
    <location>
        <position position="81"/>
    </location>
</feature>
<dbReference type="EMBL" id="CAMXCT010005102">
    <property type="protein sequence ID" value="CAI4011409.1"/>
    <property type="molecule type" value="Genomic_DNA"/>
</dbReference>
<dbReference type="EMBL" id="CAMXCT020005102">
    <property type="protein sequence ID" value="CAL1164784.1"/>
    <property type="molecule type" value="Genomic_DNA"/>
</dbReference>